<dbReference type="RefSeq" id="WP_122915925.1">
    <property type="nucleotide sequence ID" value="NZ_RHHQ01000002.1"/>
</dbReference>
<evidence type="ECO:0000313" key="2">
    <source>
        <dbReference type="Proteomes" id="UP000271031"/>
    </source>
</evidence>
<comment type="caution">
    <text evidence="1">The sequence shown here is derived from an EMBL/GenBank/DDBJ whole genome shotgun (WGS) entry which is preliminary data.</text>
</comment>
<reference evidence="1 2" key="1">
    <citation type="submission" date="2018-10" db="EMBL/GenBank/DDBJ databases">
        <title>Phylogenomics of Brevibacillus.</title>
        <authorList>
            <person name="Dunlap C."/>
        </authorList>
    </citation>
    <scope>NUCLEOTIDE SEQUENCE [LARGE SCALE GENOMIC DNA]</scope>
    <source>
        <strain evidence="1 2">JCM 15716</strain>
    </source>
</reference>
<proteinExistence type="predicted"/>
<evidence type="ECO:0000313" key="1">
    <source>
        <dbReference type="EMBL" id="RNB92668.1"/>
    </source>
</evidence>
<organism evidence="1 2">
    <name type="scientific">Brevibacillus fluminis</name>
    <dbReference type="NCBI Taxonomy" id="511487"/>
    <lineage>
        <taxon>Bacteria</taxon>
        <taxon>Bacillati</taxon>
        <taxon>Bacillota</taxon>
        <taxon>Bacilli</taxon>
        <taxon>Bacillales</taxon>
        <taxon>Paenibacillaceae</taxon>
        <taxon>Brevibacillus</taxon>
    </lineage>
</organism>
<gene>
    <name evidence="1" type="ORF">EDM56_00545</name>
</gene>
<dbReference type="EMBL" id="RHHQ01000002">
    <property type="protein sequence ID" value="RNB92668.1"/>
    <property type="molecule type" value="Genomic_DNA"/>
</dbReference>
<dbReference type="OrthoDB" id="9801102at2"/>
<name>A0A3M8DX14_9BACL</name>
<dbReference type="AlphaFoldDB" id="A0A3M8DX14"/>
<accession>A0A3M8DX14</accession>
<dbReference type="Proteomes" id="UP000271031">
    <property type="component" value="Unassembled WGS sequence"/>
</dbReference>
<keyword evidence="2" id="KW-1185">Reference proteome</keyword>
<protein>
    <submittedName>
        <fullName evidence="1">Uncharacterized protein</fullName>
    </submittedName>
</protein>
<sequence>MRAFDPDSWEDCLWWFEDSPETIEVMGKQKRDIMEWAQQKGKTVRESIEWFLQLEKARKWNREKGEKDFLATRRAAILDIQERENKVKAWLAEKGKRLETDPVYADYFNYQKEQIVLELLKAKISIPAIIRCTEIAPEEILQIRMKGEEEKLAIGT</sequence>